<dbReference type="AlphaFoldDB" id="A0AAN1SX79"/>
<dbReference type="Proteomes" id="UP001319121">
    <property type="component" value="Chromosome"/>
</dbReference>
<dbReference type="Pfam" id="PF01464">
    <property type="entry name" value="SLT"/>
    <property type="match status" value="1"/>
</dbReference>
<reference evidence="6 7" key="1">
    <citation type="submission" date="2019-03" db="EMBL/GenBank/DDBJ databases">
        <title>Complete genome sequence of Ferrigenium kumadai strain An22, a microaerophilic iron-oxidizing bacterium isolated from a paddy field soil.</title>
        <authorList>
            <person name="Watanabe T."/>
            <person name="Asakawa S."/>
        </authorList>
    </citation>
    <scope>NUCLEOTIDE SEQUENCE [LARGE SCALE GENOMIC DNA]</scope>
    <source>
        <strain evidence="6 7">An22</strain>
    </source>
</reference>
<evidence type="ECO:0000259" key="5">
    <source>
        <dbReference type="Pfam" id="PF14718"/>
    </source>
</evidence>
<dbReference type="Gene3D" id="1.10.1240.20">
    <property type="entry name" value="Lytic transglycosylase, superhelical linker domain"/>
    <property type="match status" value="1"/>
</dbReference>
<proteinExistence type="inferred from homology"/>
<gene>
    <name evidence="6" type="ORF">FGKAn22_01960</name>
</gene>
<dbReference type="Gene3D" id="1.25.20.10">
    <property type="entry name" value="Bacterial muramidases"/>
    <property type="match status" value="1"/>
</dbReference>
<dbReference type="Gene3D" id="1.10.530.10">
    <property type="match status" value="1"/>
</dbReference>
<dbReference type="CDD" id="cd13401">
    <property type="entry name" value="Slt70-like"/>
    <property type="match status" value="1"/>
</dbReference>
<feature type="chain" id="PRO_5042852565" evidence="3">
    <location>
        <begin position="18"/>
        <end position="642"/>
    </location>
</feature>
<feature type="signal peptide" evidence="3">
    <location>
        <begin position="1"/>
        <end position="17"/>
    </location>
</feature>
<keyword evidence="2 3" id="KW-0732">Signal</keyword>
<dbReference type="SUPFAM" id="SSF53955">
    <property type="entry name" value="Lysozyme-like"/>
    <property type="match status" value="1"/>
</dbReference>
<name>A0AAN1SX79_9PROT</name>
<protein>
    <submittedName>
        <fullName evidence="6">Lytic transglycosylase</fullName>
    </submittedName>
</protein>
<evidence type="ECO:0000313" key="6">
    <source>
        <dbReference type="EMBL" id="BBI98503.1"/>
    </source>
</evidence>
<dbReference type="PANTHER" id="PTHR37423">
    <property type="entry name" value="SOLUBLE LYTIC MUREIN TRANSGLYCOSYLASE-RELATED"/>
    <property type="match status" value="1"/>
</dbReference>
<dbReference type="InterPro" id="IPR037061">
    <property type="entry name" value="Lytic_TGlycoase_superhlx_L_sf"/>
</dbReference>
<dbReference type="InterPro" id="IPR023346">
    <property type="entry name" value="Lysozyme-like_dom_sf"/>
</dbReference>
<dbReference type="EMBL" id="AP019536">
    <property type="protein sequence ID" value="BBI98503.1"/>
    <property type="molecule type" value="Genomic_DNA"/>
</dbReference>
<dbReference type="GO" id="GO:0004553">
    <property type="term" value="F:hydrolase activity, hydrolyzing O-glycosyl compounds"/>
    <property type="evidence" value="ECO:0007669"/>
    <property type="project" value="InterPro"/>
</dbReference>
<dbReference type="GO" id="GO:0042597">
    <property type="term" value="C:periplasmic space"/>
    <property type="evidence" value="ECO:0007669"/>
    <property type="project" value="InterPro"/>
</dbReference>
<sequence>MKYIVSLLLLVALPAWADQDADFLAARDAFRAGDAAKLERFAQRLNKTPLEVYAGYYQLRLDLEHADPKRVKDFLSRPEDSPVIDRMRGEWLKSLGNKQQWALFDAEYPRLLNEDAELTCYALQSRRRSDEQGALREARGLWFSGKGQPDSCGPLFDAAIAAGIIGEQDIWQRLRLTLEAGNVSLAKLLAARLVGSYAISPAALDSAAGDADRYLENVNLANAGEGQRAVALFALQRLAKQSPDLAATRWEKLAASFPLAEQQYFYGWLGYEAARKQDARALQWFRLAANISLSEQQAAWRVRAALRAQDWAEVLAGVNAMSQQQQRDAAWQYWKARALMALGKPADGRNLLAPLSREYHFYGQLAGEEMAATPLLSENKPAYKPSDQDINAMLALPGIQRTLALYRMELRGEAMKEWSWALRNFNDQELLTAAEIARRNEMYDRAIGAAEKTVAVHDFSLRYLAPYRDALQSHIREFGLEEAWVYGLMRQESRFVTAAKSNVGAAGLMQIMPSTARWVAHKLGLKDYRQSLIHQLDTNLKLGTYYMKTVLSWFDDSPVLASAAYNAGPGRARQWRAEVPLEGAIYAETIPFDETRDYVKKVMSNTVYYARQFGAPPRSLKQRMGIVAGKTTENQQAIPDEK</sequence>
<dbReference type="InterPro" id="IPR008258">
    <property type="entry name" value="Transglycosylase_SLT_dom_1"/>
</dbReference>
<dbReference type="InterPro" id="IPR008939">
    <property type="entry name" value="Lytic_TGlycosylase_superhlx_U"/>
</dbReference>
<feature type="domain" description="Lytic transglycosylase superhelical linker" evidence="5">
    <location>
        <begin position="395"/>
        <end position="450"/>
    </location>
</feature>
<dbReference type="Pfam" id="PF14718">
    <property type="entry name" value="SLT_L"/>
    <property type="match status" value="1"/>
</dbReference>
<comment type="similarity">
    <text evidence="1">Belongs to the transglycosylase Slt family.</text>
</comment>
<evidence type="ECO:0000313" key="7">
    <source>
        <dbReference type="Proteomes" id="UP001319121"/>
    </source>
</evidence>
<feature type="domain" description="Transglycosylase SLT" evidence="4">
    <location>
        <begin position="475"/>
        <end position="579"/>
    </location>
</feature>
<dbReference type="KEGG" id="fku:FGKAn22_01960"/>
<evidence type="ECO:0000259" key="4">
    <source>
        <dbReference type="Pfam" id="PF01464"/>
    </source>
</evidence>
<dbReference type="RefSeq" id="WP_212786140.1">
    <property type="nucleotide sequence ID" value="NZ_AP019536.1"/>
</dbReference>
<keyword evidence="7" id="KW-1185">Reference proteome</keyword>
<dbReference type="PANTHER" id="PTHR37423:SF5">
    <property type="entry name" value="SOLUBLE LYTIC MUREIN TRANSGLYCOSYLASE"/>
    <property type="match status" value="1"/>
</dbReference>
<accession>A0AAN1SX79</accession>
<evidence type="ECO:0000256" key="2">
    <source>
        <dbReference type="ARBA" id="ARBA00022729"/>
    </source>
</evidence>
<evidence type="ECO:0000256" key="3">
    <source>
        <dbReference type="SAM" id="SignalP"/>
    </source>
</evidence>
<organism evidence="6 7">
    <name type="scientific">Ferrigenium kumadai</name>
    <dbReference type="NCBI Taxonomy" id="1682490"/>
    <lineage>
        <taxon>Bacteria</taxon>
        <taxon>Pseudomonadati</taxon>
        <taxon>Pseudomonadota</taxon>
        <taxon>Betaproteobacteria</taxon>
        <taxon>Nitrosomonadales</taxon>
        <taxon>Gallionellaceae</taxon>
        <taxon>Ferrigenium</taxon>
    </lineage>
</organism>
<evidence type="ECO:0000256" key="1">
    <source>
        <dbReference type="ARBA" id="ARBA00007734"/>
    </source>
</evidence>
<dbReference type="InterPro" id="IPR012289">
    <property type="entry name" value="Lytic_TGlycosylase_superhlx_L"/>
</dbReference>
<dbReference type="SUPFAM" id="SSF48435">
    <property type="entry name" value="Bacterial muramidases"/>
    <property type="match status" value="1"/>
</dbReference>